<dbReference type="EMBL" id="PQXO01000316">
    <property type="protein sequence ID" value="TGO86281.1"/>
    <property type="molecule type" value="Genomic_DNA"/>
</dbReference>
<evidence type="ECO:0000256" key="1">
    <source>
        <dbReference type="SAM" id="MobiDB-lite"/>
    </source>
</evidence>
<feature type="region of interest" description="Disordered" evidence="1">
    <location>
        <begin position="1"/>
        <end position="118"/>
    </location>
</feature>
<sequence length="896" mass="98912">MESSSGLPSLDLTSRNPEEHSNDFRFPTPSIDTRITTWVETQTSNNNNNMSTLSESPSDESHLSESTYEFVDTDDESHDENATESIASVEFGRPDDMQSLADTENSDESGDQYTHGSSIPAFGLDNSINNSFNNPTIGRNSAVLHDDSDTPLSQSIEFEEPFGSLGAENVSVKHSVAEFTEEQTAASARDLNMQNPPSQLILTIRQTMTKHGLSTKDPLRILYVGSHSAKQDIIHKIASSVTASVEGQERSSRNSSQIYNVVPVSAFGSEKTPEIELMHSSGYQIKVDDCLSAQTLEFEDQPQKPDVIKLNLEDHYSYHSVPERDHFIVEPEWELPHVAIFYCSDSDDIQARRTRTIARKFMSRHTIPSIVISHKQLLNKAQCMSLDQHSIHICLESRETNGRGSAIHQRLPIDLTSFLNIDARQMNRNLAYLTGLHEPAGSSSVIKNLGSYTIPANREKPAKQEWSRYLAEWRSLLPFGLLILSVLTAILTSSLSPYPFYNHPAISINSKTMSAGPITPTSVPFATNLSATQASLTSTPSVVQSSPPNGLSKPQVDFSKPTHAQQQKSKSESKCSSCVAEIMGDREVLIRIPKAMKLSWLTKLAMSINITRGNTTVDTERAFSSSDGIVLLIPKKEAHGILNISIITTKKPRINETFQVDFGSNSLQAMQDVVDRFYTFFKEDTVIADGQTLADVRAAAEKVLKDVRQSSQSKLANIDEAKRQALERASSITAQLTDAARDMTLEAAKRSARITVELGSQFAGVEKTIADQLHSLQNIGKPLDEGILKAQIRSKSLWLKMQGKSGEADEYERKAAVAMSKKAAVTQKLEAKLAQKPEKTRIQAWKEKMALRKEEKAAKKEARQAARIAKKEARVAASIARKEARVAAKRAGRAGN</sequence>
<accession>A0A4Z1KJM1</accession>
<dbReference type="STRING" id="87229.A0A4Z1KJM1"/>
<comment type="caution">
    <text evidence="2">The sequence shown here is derived from an EMBL/GenBank/DDBJ whole genome shotgun (WGS) entry which is preliminary data.</text>
</comment>
<feature type="compositionally biased region" description="Low complexity" evidence="1">
    <location>
        <begin position="538"/>
        <end position="548"/>
    </location>
</feature>
<evidence type="ECO:0000313" key="3">
    <source>
        <dbReference type="Proteomes" id="UP000297280"/>
    </source>
</evidence>
<keyword evidence="3" id="KW-1185">Reference proteome</keyword>
<name>A0A4Z1KJM1_9HELO</name>
<feature type="region of interest" description="Disordered" evidence="1">
    <location>
        <begin position="538"/>
        <end position="571"/>
    </location>
</feature>
<evidence type="ECO:0000313" key="2">
    <source>
        <dbReference type="EMBL" id="TGO86281.1"/>
    </source>
</evidence>
<feature type="compositionally biased region" description="Polar residues" evidence="1">
    <location>
        <begin position="1"/>
        <end position="15"/>
    </location>
</feature>
<proteinExistence type="predicted"/>
<dbReference type="AlphaFoldDB" id="A0A4Z1KJM1"/>
<protein>
    <submittedName>
        <fullName evidence="2">Uncharacterized protein</fullName>
    </submittedName>
</protein>
<organism evidence="2 3">
    <name type="scientific">Botrytis porri</name>
    <dbReference type="NCBI Taxonomy" id="87229"/>
    <lineage>
        <taxon>Eukaryota</taxon>
        <taxon>Fungi</taxon>
        <taxon>Dikarya</taxon>
        <taxon>Ascomycota</taxon>
        <taxon>Pezizomycotina</taxon>
        <taxon>Leotiomycetes</taxon>
        <taxon>Helotiales</taxon>
        <taxon>Sclerotiniaceae</taxon>
        <taxon>Botrytis</taxon>
    </lineage>
</organism>
<reference evidence="2 3" key="1">
    <citation type="submission" date="2017-12" db="EMBL/GenBank/DDBJ databases">
        <title>Comparative genomics of Botrytis spp.</title>
        <authorList>
            <person name="Valero-Jimenez C.A."/>
            <person name="Tapia P."/>
            <person name="Veloso J."/>
            <person name="Silva-Moreno E."/>
            <person name="Staats M."/>
            <person name="Valdes J.H."/>
            <person name="Van Kan J.A.L."/>
        </authorList>
    </citation>
    <scope>NUCLEOTIDE SEQUENCE [LARGE SCALE GENOMIC DNA]</scope>
    <source>
        <strain evidence="2 3">MUCL3349</strain>
    </source>
</reference>
<gene>
    <name evidence="2" type="ORF">BPOR_0317g00100</name>
</gene>
<feature type="compositionally biased region" description="Polar residues" evidence="1">
    <location>
        <begin position="30"/>
        <end position="56"/>
    </location>
</feature>
<dbReference type="Proteomes" id="UP000297280">
    <property type="component" value="Unassembled WGS sequence"/>
</dbReference>